<protein>
    <submittedName>
        <fullName evidence="2">Uncharacterized protein</fullName>
    </submittedName>
</protein>
<organism evidence="2 5">
    <name type="scientific">Rotaria socialis</name>
    <dbReference type="NCBI Taxonomy" id="392032"/>
    <lineage>
        <taxon>Eukaryota</taxon>
        <taxon>Metazoa</taxon>
        <taxon>Spiralia</taxon>
        <taxon>Gnathifera</taxon>
        <taxon>Rotifera</taxon>
        <taxon>Eurotatoria</taxon>
        <taxon>Bdelloidea</taxon>
        <taxon>Philodinida</taxon>
        <taxon>Philodinidae</taxon>
        <taxon>Rotaria</taxon>
    </lineage>
</organism>
<keyword evidence="5" id="KW-1185">Reference proteome</keyword>
<evidence type="ECO:0000256" key="1">
    <source>
        <dbReference type="SAM" id="Coils"/>
    </source>
</evidence>
<comment type="caution">
    <text evidence="2">The sequence shown here is derived from an EMBL/GenBank/DDBJ whole genome shotgun (WGS) entry which is preliminary data.</text>
</comment>
<dbReference type="AlphaFoldDB" id="A0A820EGD5"/>
<gene>
    <name evidence="3" type="ORF">HFQ381_LOCUS23617</name>
    <name evidence="4" type="ORF">QYT958_LOCUS9612</name>
    <name evidence="2" type="ORF">UJA718_LOCUS9268</name>
</gene>
<evidence type="ECO:0000313" key="2">
    <source>
        <dbReference type="EMBL" id="CAF4246453.1"/>
    </source>
</evidence>
<reference evidence="2" key="1">
    <citation type="submission" date="2021-02" db="EMBL/GenBank/DDBJ databases">
        <authorList>
            <person name="Nowell W R."/>
        </authorList>
    </citation>
    <scope>NUCLEOTIDE SEQUENCE</scope>
</reference>
<dbReference type="EMBL" id="CAJOBR010001029">
    <property type="protein sequence ID" value="CAF4570720.1"/>
    <property type="molecule type" value="Genomic_DNA"/>
</dbReference>
<evidence type="ECO:0000313" key="4">
    <source>
        <dbReference type="EMBL" id="CAF4570720.1"/>
    </source>
</evidence>
<dbReference type="SUPFAM" id="SSF53098">
    <property type="entry name" value="Ribonuclease H-like"/>
    <property type="match status" value="1"/>
</dbReference>
<dbReference type="Proteomes" id="UP000663873">
    <property type="component" value="Unassembled WGS sequence"/>
</dbReference>
<dbReference type="EMBL" id="CAJOBP010001024">
    <property type="protein sequence ID" value="CAF4246453.1"/>
    <property type="molecule type" value="Genomic_DNA"/>
</dbReference>
<proteinExistence type="predicted"/>
<feature type="coiled-coil region" evidence="1">
    <location>
        <begin position="21"/>
        <end position="48"/>
    </location>
</feature>
<sequence length="657" mass="75649">METEQDVMVKKNNNMKRRRCRRRQRQQLERMVLELTEMRQDIQQLRATEESHNGSIKTLFLSLGDTDFVAEKLQSYKQCYGEEVECTPTIDGAVFTSIHEPKVSPVGPKPSTIIDRRPQRHRLPLFGFGGKHMMNTMKMITKKQTTSVVMTRDTRMRKIRIMCSKNSGSSPDDIIDVTQENNTDSNNVGCTLLSTSKIACKMIYNLLIHKDPRVILVENTKKHTSDCWNQFRYPVIIDDKGVVVTKLDKFVSCKYCSITFSYNNNSTSQMNKHDCRNSPVKCSTKSDSTSSLSFKQKKVLSFTCNRSGSIKLNEEEEEEKCRYYFITCSKIIANEYRSNIRQKLIEPLLQQAVTICPNMWSDSHRQVSYLGISVCFTDENYQFFAYDLCCQPYTEADKSAENIIIPFGITDLSQINFVSDRGSNLAKALKPYSPAYCVDYRLNNIIKKCFYQTGKIKYKADDYITNETNELVCSSDSEDDNDVIDIPSSAANILKTILSCKNLSGLNKIIQDQCGVAVLQATVVRWLSMSQLLESVNRSYRQIKKILGDRKKVIVLDKLIILQLIILLRTFKHIILFLQKGKEPTLHLVTIAIITLQYLLEYDQSYQENPSGEELQEDDEYLEENEGMRFFRIRLYQLLNIMFALEPIHLAATLLHP</sequence>
<dbReference type="InterPro" id="IPR012337">
    <property type="entry name" value="RNaseH-like_sf"/>
</dbReference>
<evidence type="ECO:0000313" key="3">
    <source>
        <dbReference type="EMBL" id="CAF4447491.1"/>
    </source>
</evidence>
<name>A0A820EGD5_9BILA</name>
<dbReference type="Proteomes" id="UP000663851">
    <property type="component" value="Unassembled WGS sequence"/>
</dbReference>
<dbReference type="Proteomes" id="UP000663848">
    <property type="component" value="Unassembled WGS sequence"/>
</dbReference>
<accession>A0A820EGD5</accession>
<keyword evidence="1" id="KW-0175">Coiled coil</keyword>
<dbReference type="SMART" id="SM00614">
    <property type="entry name" value="ZnF_BED"/>
    <property type="match status" value="1"/>
</dbReference>
<dbReference type="EMBL" id="CAJOBO010002374">
    <property type="protein sequence ID" value="CAF4447491.1"/>
    <property type="molecule type" value="Genomic_DNA"/>
</dbReference>
<evidence type="ECO:0000313" key="5">
    <source>
        <dbReference type="Proteomes" id="UP000663873"/>
    </source>
</evidence>